<evidence type="ECO:0000256" key="7">
    <source>
        <dbReference type="ARBA" id="ARBA00032272"/>
    </source>
</evidence>
<evidence type="ECO:0000256" key="4">
    <source>
        <dbReference type="ARBA" id="ARBA00016377"/>
    </source>
</evidence>
<dbReference type="PANTHER" id="PTHR11839:SF18">
    <property type="entry name" value="NUDIX HYDROLASE DOMAIN-CONTAINING PROTEIN"/>
    <property type="match status" value="1"/>
</dbReference>
<protein>
    <recommendedName>
        <fullName evidence="4">GDP-mannose pyrophosphatase</fullName>
    </recommendedName>
    <alternativeName>
        <fullName evidence="6">GDP-mannose hydrolase</fullName>
    </alternativeName>
    <alternativeName>
        <fullName evidence="7">GDPMK</fullName>
    </alternativeName>
</protein>
<dbReference type="GO" id="GO:0006753">
    <property type="term" value="P:nucleoside phosphate metabolic process"/>
    <property type="evidence" value="ECO:0007669"/>
    <property type="project" value="TreeGrafter"/>
</dbReference>
<evidence type="ECO:0000256" key="1">
    <source>
        <dbReference type="ARBA" id="ARBA00000847"/>
    </source>
</evidence>
<evidence type="ECO:0000256" key="3">
    <source>
        <dbReference type="ARBA" id="ARBA00007275"/>
    </source>
</evidence>
<dbReference type="PRINTS" id="PR00502">
    <property type="entry name" value="NUDIXFAMILY"/>
</dbReference>
<dbReference type="CDD" id="cd03424">
    <property type="entry name" value="NUDIX_ADPRase_Nudt5_UGPPase_Nudt14"/>
    <property type="match status" value="1"/>
</dbReference>
<dbReference type="PANTHER" id="PTHR11839">
    <property type="entry name" value="UDP/ADP-SUGAR PYROPHOSPHATASE"/>
    <property type="match status" value="1"/>
</dbReference>
<dbReference type="InterPro" id="IPR020476">
    <property type="entry name" value="Nudix_hydrolase"/>
</dbReference>
<accession>A0A380S7U6</accession>
<comment type="catalytic activity">
    <reaction evidence="1">
        <text>GDP-alpha-D-mannose + H2O = alpha-D-mannose 1-phosphate + GMP + 2 H(+)</text>
        <dbReference type="Rhea" id="RHEA:27978"/>
        <dbReference type="ChEBI" id="CHEBI:15377"/>
        <dbReference type="ChEBI" id="CHEBI:15378"/>
        <dbReference type="ChEBI" id="CHEBI:57527"/>
        <dbReference type="ChEBI" id="CHEBI:58115"/>
        <dbReference type="ChEBI" id="CHEBI:58409"/>
    </reaction>
</comment>
<reference evidence="10 11" key="1">
    <citation type="submission" date="2017-08" db="EMBL/GenBank/DDBJ databases">
        <authorList>
            <person name="de Groot N.N."/>
        </authorList>
    </citation>
    <scope>NUCLEOTIDE SEQUENCE [LARGE SCALE GENOMIC DNA]</scope>
    <source>
        <strain evidence="10 11">HM2</strain>
    </source>
</reference>
<name>A0A380S7U6_FIBSU</name>
<dbReference type="InterPro" id="IPR000086">
    <property type="entry name" value="NUDIX_hydrolase_dom"/>
</dbReference>
<evidence type="ECO:0000256" key="5">
    <source>
        <dbReference type="ARBA" id="ARBA00022801"/>
    </source>
</evidence>
<dbReference type="SUPFAM" id="SSF55811">
    <property type="entry name" value="Nudix"/>
    <property type="match status" value="1"/>
</dbReference>
<dbReference type="EMBL" id="UHJL01000004">
    <property type="protein sequence ID" value="SUQ25845.1"/>
    <property type="molecule type" value="Genomic_DNA"/>
</dbReference>
<dbReference type="GO" id="GO:0019693">
    <property type="term" value="P:ribose phosphate metabolic process"/>
    <property type="evidence" value="ECO:0007669"/>
    <property type="project" value="TreeGrafter"/>
</dbReference>
<evidence type="ECO:0000259" key="9">
    <source>
        <dbReference type="PROSITE" id="PS51462"/>
    </source>
</evidence>
<dbReference type="AlphaFoldDB" id="A0A380S7U6"/>
<dbReference type="GO" id="GO:0016462">
    <property type="term" value="F:pyrophosphatase activity"/>
    <property type="evidence" value="ECO:0007669"/>
    <property type="project" value="UniProtKB-ARBA"/>
</dbReference>
<evidence type="ECO:0000313" key="10">
    <source>
        <dbReference type="EMBL" id="SUQ25845.1"/>
    </source>
</evidence>
<organism evidence="10 11">
    <name type="scientific">Fibrobacter succinogenes</name>
    <name type="common">Bacteroides succinogenes</name>
    <dbReference type="NCBI Taxonomy" id="833"/>
    <lineage>
        <taxon>Bacteria</taxon>
        <taxon>Pseudomonadati</taxon>
        <taxon>Fibrobacterota</taxon>
        <taxon>Fibrobacteria</taxon>
        <taxon>Fibrobacterales</taxon>
        <taxon>Fibrobacteraceae</taxon>
        <taxon>Fibrobacter</taxon>
    </lineage>
</organism>
<proteinExistence type="inferred from homology"/>
<keyword evidence="5 8" id="KW-0378">Hydrolase</keyword>
<evidence type="ECO:0000313" key="11">
    <source>
        <dbReference type="Proteomes" id="UP000255423"/>
    </source>
</evidence>
<sequence length="193" mass="22032">MKPWKLLDSEFLVDAPWLKVAKETCELPNGKVIDDFYTLWQPDWVLILARTTEGKWVMTEQYRHGTGKIALEFPAGIIDKGETPEEAAVRELQEESGYRLEEGRCPLSGGHDNVAYIGSFPVNPDRHRGKFHVVFIDGVERLSKTSFDDTEDIETFLYTDEEFQAKVADGTFNHPLQIAGYFKWKLSQSASRS</sequence>
<evidence type="ECO:0000256" key="8">
    <source>
        <dbReference type="RuleBase" id="RU003476"/>
    </source>
</evidence>
<comment type="cofactor">
    <cofactor evidence="2">
        <name>Mg(2+)</name>
        <dbReference type="ChEBI" id="CHEBI:18420"/>
    </cofactor>
</comment>
<dbReference type="Proteomes" id="UP000255423">
    <property type="component" value="Unassembled WGS sequence"/>
</dbReference>
<dbReference type="Pfam" id="PF00293">
    <property type="entry name" value="NUDIX"/>
    <property type="match status" value="1"/>
</dbReference>
<evidence type="ECO:0000256" key="6">
    <source>
        <dbReference type="ARBA" id="ARBA00032162"/>
    </source>
</evidence>
<comment type="similarity">
    <text evidence="3">Belongs to the Nudix hydrolase family. NudK subfamily.</text>
</comment>
<dbReference type="InterPro" id="IPR020084">
    <property type="entry name" value="NUDIX_hydrolase_CS"/>
</dbReference>
<evidence type="ECO:0000256" key="2">
    <source>
        <dbReference type="ARBA" id="ARBA00001946"/>
    </source>
</evidence>
<dbReference type="PROSITE" id="PS51462">
    <property type="entry name" value="NUDIX"/>
    <property type="match status" value="1"/>
</dbReference>
<dbReference type="Gene3D" id="3.90.79.10">
    <property type="entry name" value="Nucleoside Triphosphate Pyrophosphohydrolase"/>
    <property type="match status" value="1"/>
</dbReference>
<gene>
    <name evidence="10" type="ORF">SAMN05661053_2640</name>
</gene>
<dbReference type="InterPro" id="IPR015797">
    <property type="entry name" value="NUDIX_hydrolase-like_dom_sf"/>
</dbReference>
<feature type="domain" description="Nudix hydrolase" evidence="9">
    <location>
        <begin position="39"/>
        <end position="192"/>
    </location>
</feature>
<dbReference type="PROSITE" id="PS00893">
    <property type="entry name" value="NUDIX_BOX"/>
    <property type="match status" value="1"/>
</dbReference>
<dbReference type="RefSeq" id="WP_109573495.1">
    <property type="nucleotide sequence ID" value="NZ_UHJL01000004.1"/>
</dbReference>